<keyword evidence="1" id="KW-1133">Transmembrane helix</keyword>
<evidence type="ECO:0000313" key="3">
    <source>
        <dbReference type="EMBL" id="RSL35378.1"/>
    </source>
</evidence>
<dbReference type="InterPro" id="IPR025874">
    <property type="entry name" value="DZR"/>
</dbReference>
<dbReference type="AlphaFoldDB" id="A0A3R9Q7L3"/>
<feature type="transmembrane region" description="Helical" evidence="1">
    <location>
        <begin position="282"/>
        <end position="307"/>
    </location>
</feature>
<feature type="transmembrane region" description="Helical" evidence="1">
    <location>
        <begin position="457"/>
        <end position="483"/>
    </location>
</feature>
<evidence type="ECO:0000256" key="1">
    <source>
        <dbReference type="SAM" id="Phobius"/>
    </source>
</evidence>
<evidence type="ECO:0000313" key="4">
    <source>
        <dbReference type="Proteomes" id="UP000275076"/>
    </source>
</evidence>
<name>A0A3R9Q7L3_9BACI</name>
<reference evidence="3 4" key="1">
    <citation type="submission" date="2018-10" db="EMBL/GenBank/DDBJ databases">
        <title>Draft genome sequence of Bacillus salarius IM0101, isolated from a hypersaline soil in Inner Mongolia, China.</title>
        <authorList>
            <person name="Yamprayoonswat W."/>
            <person name="Boonvisut S."/>
            <person name="Jumpathong W."/>
            <person name="Sittihan S."/>
            <person name="Ruangsuj P."/>
            <person name="Wanthongcharoen S."/>
            <person name="Thongpramul N."/>
            <person name="Pimmason S."/>
            <person name="Yu B."/>
            <person name="Yasawong M."/>
        </authorList>
    </citation>
    <scope>NUCLEOTIDE SEQUENCE [LARGE SCALE GENOMIC DNA]</scope>
    <source>
        <strain evidence="3 4">IM0101</strain>
    </source>
</reference>
<keyword evidence="4" id="KW-1185">Reference proteome</keyword>
<proteinExistence type="predicted"/>
<dbReference type="OrthoDB" id="1707224at2"/>
<accession>A0A3R9Q7L3</accession>
<feature type="transmembrane region" description="Helical" evidence="1">
    <location>
        <begin position="104"/>
        <end position="125"/>
    </location>
</feature>
<dbReference type="Pfam" id="PF12773">
    <property type="entry name" value="DZR"/>
    <property type="match status" value="1"/>
</dbReference>
<organism evidence="3 4">
    <name type="scientific">Salibacterium salarium</name>
    <dbReference type="NCBI Taxonomy" id="284579"/>
    <lineage>
        <taxon>Bacteria</taxon>
        <taxon>Bacillati</taxon>
        <taxon>Bacillota</taxon>
        <taxon>Bacilli</taxon>
        <taxon>Bacillales</taxon>
        <taxon>Bacillaceae</taxon>
    </lineage>
</organism>
<feature type="transmembrane region" description="Helical" evidence="1">
    <location>
        <begin position="427"/>
        <end position="445"/>
    </location>
</feature>
<sequence length="533" mass="59206">MEVTKMYCTSCGAENVSGSNYCHNDGTSLHQSRMTASTTKTASFCSGCGESVSPQHNYCASCGTSQMKMEAATSARDTKNSFAEGKETGRSGFNFNKLDWKTSAWTALISVGIALALSLLSFLFINTAVNDSVALPEGEETAISAATNDIFQELETEMGVSLPEPPNIIGFFDYFVLAHMSSPEIVADVTGSYMGDEESVEAEIAINHGFLAFLFIPFIALFIGGMYLAKRTANTNNIDRLQYVGLSSLLYAIVLAFISLFAGFRYSVDESSSDLSVDGSIVLQYSFFSTLLFAFLLGMIPLMFGLLTQAIREKKSIGYNHYFYKAITTGLGMFVGLSAIAFLFLAFGDTFEEWRLNNDFTWSMTVVFFFVMACQLGFTVLSLLHFGSVKVSNEQIVDSYSLFGGTLKDEYLRQTLMDFNFYANIEFYLQLFILVPILVFLYIGYRLSKRSGTFVQPILIFSLIYSVFIAVIAVLGTNSYEFMVQNFAGRSEVMENGVSVRVPFFRLFFFSFLFSSVVTYAGTWIRTVFNEKS</sequence>
<feature type="transmembrane region" description="Helical" evidence="1">
    <location>
        <begin position="210"/>
        <end position="229"/>
    </location>
</feature>
<evidence type="ECO:0000259" key="2">
    <source>
        <dbReference type="Pfam" id="PF12773"/>
    </source>
</evidence>
<dbReference type="Proteomes" id="UP000275076">
    <property type="component" value="Unassembled WGS sequence"/>
</dbReference>
<keyword evidence="1" id="KW-0472">Membrane</keyword>
<feature type="transmembrane region" description="Helical" evidence="1">
    <location>
        <begin position="504"/>
        <end position="525"/>
    </location>
</feature>
<dbReference type="EMBL" id="RBVX01000001">
    <property type="protein sequence ID" value="RSL35378.1"/>
    <property type="molecule type" value="Genomic_DNA"/>
</dbReference>
<feature type="transmembrane region" description="Helical" evidence="1">
    <location>
        <begin position="241"/>
        <end position="262"/>
    </location>
</feature>
<comment type="caution">
    <text evidence="3">The sequence shown here is derived from an EMBL/GenBank/DDBJ whole genome shotgun (WGS) entry which is preliminary data.</text>
</comment>
<feature type="domain" description="DZANK-type" evidence="2">
    <location>
        <begin position="8"/>
        <end position="63"/>
    </location>
</feature>
<keyword evidence="1" id="KW-0812">Transmembrane</keyword>
<feature type="transmembrane region" description="Helical" evidence="1">
    <location>
        <begin position="360"/>
        <end position="384"/>
    </location>
</feature>
<protein>
    <submittedName>
        <fullName evidence="3">Zinc ribbon domain-containing protein</fullName>
    </submittedName>
</protein>
<feature type="transmembrane region" description="Helical" evidence="1">
    <location>
        <begin position="327"/>
        <end position="348"/>
    </location>
</feature>
<gene>
    <name evidence="3" type="ORF">D7Z54_02100</name>
</gene>